<protein>
    <submittedName>
        <fullName evidence="2">Uncharacterized protein</fullName>
    </submittedName>
</protein>
<sequence length="1062" mass="119957">MAVLESCPKHNMVAYLEKTDGNTEFHEIISFLTRSSIHYALIVSPVVSTTFVEQFWMSSKTKLINNVRYITAKVAGKPVSISEASIRSDLLFDDADGIDSLPNHAIIDAIKLMGFISVFLDKQLKNVPVPLDHFPINALTSKVFSFMVKKGKHFSGNVTHLFDSMLVQPTEDEGDTLRRQSEPQPIPSPPHLRGSGGNHGGQSSSDRSLSGNEGGMTLQSVYDLCISLCTQVTDQAKSVSMKQRLAGKKSLKKQWMQMEFVSKQGKKSAKAEPTVHKDPAFDELNDDVIDYMEIEDAQDVGRTRYVVHEEKESAETEVSTEDALNTAQPKVSTDKEEVSTDRPDEGTVDQIEGRSATQTALTTTPTIFGDDETIAQVLLNMSQAKAISKEKEKGVELKDVKNIERPRPTSTRSLLTLKPLPKIDPKDNGKKKIEEDESDIESEDINESEKKFKMLAHDEEIARKVQEDWEAEEVKKLAEEEAPNADLIQDFDDIKVRIEADRLLALTQRRFLAEQRVAAIRNRPPTRTQLRSQMMTYLKHVGDKKHSDLKNKTFEEIQALYEKVKRFDESFTVIGSTKDERKIKEMNKGASDLDKNKKFVKEDVSTKVPAKQDVAEQGTKKRKGGHMNMLARKRKRPQPDIDSDDEHRKCLKIVTFEGTIDSEIMERKSVIARLNKVSSPDGDYLVIYRANGNFRAINYLLEVLHIFDRQDLFHLYDLVMKQYSEVTLEGIELILWGDLKIMMESSTKENDQKLEDGTVIHMLVERSYPLSKDLLQRMLDFRLEVEIESTAALDLIRVLNSPCFMVMSWLVQDQTVLGKDYSNLLIADSLLKTIWFINAPCYGNKALASPKANELTIPEQMATGKGISNPFMAGSLPKTTKPTPSIRTTPGGGIRFLFIPSTLMSSVIKASLRNYVLFLFFSSVVIPKVASAGGGGSPSFLAWVDNKIQRIVASGDLHGFFLIRIDNIADLYDWQLISSEEDLMFITYPFKFHDLIIEFFLGHSSLWGSLGGVGENFEEVVRNYRFDETKEQKNETKGSESLLKNSTSWWRIIEDLVKDVKR</sequence>
<feature type="region of interest" description="Disordered" evidence="1">
    <location>
        <begin position="170"/>
        <end position="213"/>
    </location>
</feature>
<organism evidence="2 3">
    <name type="scientific">Tanacetum coccineum</name>
    <dbReference type="NCBI Taxonomy" id="301880"/>
    <lineage>
        <taxon>Eukaryota</taxon>
        <taxon>Viridiplantae</taxon>
        <taxon>Streptophyta</taxon>
        <taxon>Embryophyta</taxon>
        <taxon>Tracheophyta</taxon>
        <taxon>Spermatophyta</taxon>
        <taxon>Magnoliopsida</taxon>
        <taxon>eudicotyledons</taxon>
        <taxon>Gunneridae</taxon>
        <taxon>Pentapetalae</taxon>
        <taxon>asterids</taxon>
        <taxon>campanulids</taxon>
        <taxon>Asterales</taxon>
        <taxon>Asteraceae</taxon>
        <taxon>Asteroideae</taxon>
        <taxon>Anthemideae</taxon>
        <taxon>Anthemidinae</taxon>
        <taxon>Tanacetum</taxon>
    </lineage>
</organism>
<evidence type="ECO:0000313" key="3">
    <source>
        <dbReference type="Proteomes" id="UP001151760"/>
    </source>
</evidence>
<feature type="compositionally biased region" description="Acidic residues" evidence="1">
    <location>
        <begin position="435"/>
        <end position="446"/>
    </location>
</feature>
<name>A0ABQ5BK64_9ASTR</name>
<feature type="compositionally biased region" description="Basic and acidic residues" evidence="1">
    <location>
        <begin position="421"/>
        <end position="434"/>
    </location>
</feature>
<feature type="region of interest" description="Disordered" evidence="1">
    <location>
        <begin position="419"/>
        <end position="446"/>
    </location>
</feature>
<feature type="region of interest" description="Disordered" evidence="1">
    <location>
        <begin position="604"/>
        <end position="644"/>
    </location>
</feature>
<feature type="compositionally biased region" description="Polar residues" evidence="1">
    <location>
        <begin position="322"/>
        <end position="331"/>
    </location>
</feature>
<comment type="caution">
    <text evidence="2">The sequence shown here is derived from an EMBL/GenBank/DDBJ whole genome shotgun (WGS) entry which is preliminary data.</text>
</comment>
<reference evidence="2" key="2">
    <citation type="submission" date="2022-01" db="EMBL/GenBank/DDBJ databases">
        <authorList>
            <person name="Yamashiro T."/>
            <person name="Shiraishi A."/>
            <person name="Satake H."/>
            <person name="Nakayama K."/>
        </authorList>
    </citation>
    <scope>NUCLEOTIDE SEQUENCE</scope>
</reference>
<feature type="region of interest" description="Disordered" evidence="1">
    <location>
        <begin position="309"/>
        <end position="348"/>
    </location>
</feature>
<feature type="compositionally biased region" description="Basic residues" evidence="1">
    <location>
        <begin position="620"/>
        <end position="636"/>
    </location>
</feature>
<proteinExistence type="predicted"/>
<accession>A0ABQ5BK64</accession>
<reference evidence="2" key="1">
    <citation type="journal article" date="2022" name="Int. J. Mol. Sci.">
        <title>Draft Genome of Tanacetum Coccineum: Genomic Comparison of Closely Related Tanacetum-Family Plants.</title>
        <authorList>
            <person name="Yamashiro T."/>
            <person name="Shiraishi A."/>
            <person name="Nakayama K."/>
            <person name="Satake H."/>
        </authorList>
    </citation>
    <scope>NUCLEOTIDE SEQUENCE</scope>
</reference>
<feature type="compositionally biased region" description="Basic and acidic residues" evidence="1">
    <location>
        <begin position="332"/>
        <end position="345"/>
    </location>
</feature>
<dbReference type="Proteomes" id="UP001151760">
    <property type="component" value="Unassembled WGS sequence"/>
</dbReference>
<evidence type="ECO:0000313" key="2">
    <source>
        <dbReference type="EMBL" id="GJT14041.1"/>
    </source>
</evidence>
<keyword evidence="3" id="KW-1185">Reference proteome</keyword>
<gene>
    <name evidence="2" type="ORF">Tco_0861083</name>
</gene>
<dbReference type="EMBL" id="BQNB010013279">
    <property type="protein sequence ID" value="GJT14041.1"/>
    <property type="molecule type" value="Genomic_DNA"/>
</dbReference>
<evidence type="ECO:0000256" key="1">
    <source>
        <dbReference type="SAM" id="MobiDB-lite"/>
    </source>
</evidence>